<reference evidence="4 5" key="1">
    <citation type="submission" date="2020-08" db="EMBL/GenBank/DDBJ databases">
        <title>Sequencing the genomes of 1000 actinobacteria strains.</title>
        <authorList>
            <person name="Klenk H.-P."/>
        </authorList>
    </citation>
    <scope>NUCLEOTIDE SEQUENCE [LARGE SCALE GENOMIC DNA]</scope>
    <source>
        <strain evidence="4 5">DSM 45584</strain>
    </source>
</reference>
<evidence type="ECO:0000313" key="5">
    <source>
        <dbReference type="Proteomes" id="UP000584374"/>
    </source>
</evidence>
<evidence type="ECO:0000256" key="1">
    <source>
        <dbReference type="ARBA" id="ARBA00006464"/>
    </source>
</evidence>
<comment type="similarity">
    <text evidence="1">Belongs to the bacterial sugar transferase family.</text>
</comment>
<dbReference type="PANTHER" id="PTHR30576">
    <property type="entry name" value="COLANIC BIOSYNTHESIS UDP-GLUCOSE LIPID CARRIER TRANSFERASE"/>
    <property type="match status" value="1"/>
</dbReference>
<dbReference type="Proteomes" id="UP000584374">
    <property type="component" value="Unassembled WGS sequence"/>
</dbReference>
<gene>
    <name evidence="4" type="ORF">BJ970_005363</name>
</gene>
<evidence type="ECO:0000313" key="4">
    <source>
        <dbReference type="EMBL" id="MBB5157829.1"/>
    </source>
</evidence>
<evidence type="ECO:0000256" key="2">
    <source>
        <dbReference type="SAM" id="Phobius"/>
    </source>
</evidence>
<dbReference type="InterPro" id="IPR003362">
    <property type="entry name" value="Bact_transf"/>
</dbReference>
<keyword evidence="2" id="KW-0812">Transmembrane</keyword>
<dbReference type="GO" id="GO:0016780">
    <property type="term" value="F:phosphotransferase activity, for other substituted phosphate groups"/>
    <property type="evidence" value="ECO:0007669"/>
    <property type="project" value="TreeGrafter"/>
</dbReference>
<feature type="transmembrane region" description="Helical" evidence="2">
    <location>
        <begin position="27"/>
        <end position="44"/>
    </location>
</feature>
<comment type="caution">
    <text evidence="4">The sequence shown here is derived from an EMBL/GenBank/DDBJ whole genome shotgun (WGS) entry which is preliminary data.</text>
</comment>
<accession>A0A840QGS1</accession>
<protein>
    <submittedName>
        <fullName evidence="4">Exopolysaccharide biosynthesis polyprenyl glycosylphosphotransferase</fullName>
    </submittedName>
</protein>
<dbReference type="RefSeq" id="WP_312864414.1">
    <property type="nucleotide sequence ID" value="NZ_JACHIW010000001.1"/>
</dbReference>
<keyword evidence="4" id="KW-0808">Transferase</keyword>
<sequence length="482" mass="52131">MSVTDPAVAPSWPLAASHARPRGRRQVRGWLLPAVDIAVLALLIPLTGAAWLLGAGYALAALAVLAAQGQHRLRICLRVSDQLPQLAIAAGAPLVVLLPWFSGGALFMLGVWGAVGLLVARAGLYSALRAGYRRRILNEPTLILGTGSLAGEIADMATERPEFGLRPQSLGRADELAKVVAAQGITRVLVCADGGRDADLVAVIRACRPLAADVCVVPRLHELGMALPRASMDELWGVPLIPLRRFGHSRAGALVKRAVDIVLSGLMLVVLGPLLALLAAMVGLSGRGRTFFRQPRVTRAGRTSDVIKLRSVKTEFEVDGDLGRCWAVTADQCTALGRWLRRTHLDELPQLINVLRGEMSLVGPRPERPYYAMRFGREIPRYADRHRIPGGMTGWAQVQGLHGDTSIPDRARFDNQYIEYWSPWWDVVIVARTVAIVIRAVALIGVRPQRRAGGKSTAAPPVPGIGQPASAHHIRITHRYQG</sequence>
<name>A0A840QGS1_9PSEU</name>
<evidence type="ECO:0000259" key="3">
    <source>
        <dbReference type="Pfam" id="PF02397"/>
    </source>
</evidence>
<keyword evidence="2" id="KW-0472">Membrane</keyword>
<proteinExistence type="inferred from homology"/>
<keyword evidence="5" id="KW-1185">Reference proteome</keyword>
<dbReference type="Pfam" id="PF02397">
    <property type="entry name" value="Bac_transf"/>
    <property type="match status" value="1"/>
</dbReference>
<organism evidence="4 5">
    <name type="scientific">Saccharopolyspora phatthalungensis</name>
    <dbReference type="NCBI Taxonomy" id="664693"/>
    <lineage>
        <taxon>Bacteria</taxon>
        <taxon>Bacillati</taxon>
        <taxon>Actinomycetota</taxon>
        <taxon>Actinomycetes</taxon>
        <taxon>Pseudonocardiales</taxon>
        <taxon>Pseudonocardiaceae</taxon>
        <taxon>Saccharopolyspora</taxon>
    </lineage>
</organism>
<feature type="domain" description="Bacterial sugar transferase" evidence="3">
    <location>
        <begin position="256"/>
        <end position="438"/>
    </location>
</feature>
<dbReference type="EMBL" id="JACHIW010000001">
    <property type="protein sequence ID" value="MBB5157829.1"/>
    <property type="molecule type" value="Genomic_DNA"/>
</dbReference>
<dbReference type="AlphaFoldDB" id="A0A840QGS1"/>
<feature type="transmembrane region" description="Helical" evidence="2">
    <location>
        <begin position="107"/>
        <end position="128"/>
    </location>
</feature>
<dbReference type="PANTHER" id="PTHR30576:SF0">
    <property type="entry name" value="UNDECAPRENYL-PHOSPHATE N-ACETYLGALACTOSAMINYL 1-PHOSPHATE TRANSFERASE-RELATED"/>
    <property type="match status" value="1"/>
</dbReference>
<keyword evidence="2" id="KW-1133">Transmembrane helix</keyword>
<feature type="transmembrane region" description="Helical" evidence="2">
    <location>
        <begin position="258"/>
        <end position="284"/>
    </location>
</feature>